<reference evidence="2" key="3">
    <citation type="submission" date="2025-09" db="UniProtKB">
        <authorList>
            <consortium name="Ensembl"/>
        </authorList>
    </citation>
    <scope>IDENTIFICATION</scope>
</reference>
<accession>A0A665UT61</accession>
<protein>
    <recommendedName>
        <fullName evidence="1">Transposase Tc1-like domain-containing protein</fullName>
    </recommendedName>
</protein>
<reference evidence="2" key="2">
    <citation type="submission" date="2025-08" db="UniProtKB">
        <authorList>
            <consortium name="Ensembl"/>
        </authorList>
    </citation>
    <scope>IDENTIFICATION</scope>
</reference>
<dbReference type="GO" id="GO:0015074">
    <property type="term" value="P:DNA integration"/>
    <property type="evidence" value="ECO:0007669"/>
    <property type="project" value="InterPro"/>
</dbReference>
<dbReference type="AlphaFoldDB" id="A0A665UT61"/>
<dbReference type="InParanoid" id="A0A665UT61"/>
<dbReference type="Pfam" id="PF01498">
    <property type="entry name" value="HTH_Tnp_Tc3_2"/>
    <property type="match status" value="1"/>
</dbReference>
<dbReference type="GO" id="GO:0003677">
    <property type="term" value="F:DNA binding"/>
    <property type="evidence" value="ECO:0007669"/>
    <property type="project" value="InterPro"/>
</dbReference>
<organism evidence="2 3">
    <name type="scientific">Echeneis naucrates</name>
    <name type="common">Live sharksucker</name>
    <dbReference type="NCBI Taxonomy" id="173247"/>
    <lineage>
        <taxon>Eukaryota</taxon>
        <taxon>Metazoa</taxon>
        <taxon>Chordata</taxon>
        <taxon>Craniata</taxon>
        <taxon>Vertebrata</taxon>
        <taxon>Euteleostomi</taxon>
        <taxon>Actinopterygii</taxon>
        <taxon>Neopterygii</taxon>
        <taxon>Teleostei</taxon>
        <taxon>Neoteleostei</taxon>
        <taxon>Acanthomorphata</taxon>
        <taxon>Carangaria</taxon>
        <taxon>Carangiformes</taxon>
        <taxon>Echeneidae</taxon>
        <taxon>Echeneis</taxon>
    </lineage>
</organism>
<name>A0A665UT61_ECHNA</name>
<feature type="domain" description="Transposase Tc1-like" evidence="1">
    <location>
        <begin position="56"/>
        <end position="103"/>
    </location>
</feature>
<dbReference type="Ensembl" id="ENSENLT00000023142.1">
    <property type="protein sequence ID" value="ENSENLP00000022382.1"/>
    <property type="gene ID" value="ENSENLG00000010173.1"/>
</dbReference>
<dbReference type="Proteomes" id="UP000472264">
    <property type="component" value="Chromosome 4"/>
</dbReference>
<proteinExistence type="predicted"/>
<dbReference type="GO" id="GO:0006313">
    <property type="term" value="P:DNA transposition"/>
    <property type="evidence" value="ECO:0007669"/>
    <property type="project" value="InterPro"/>
</dbReference>
<evidence type="ECO:0000313" key="3">
    <source>
        <dbReference type="Proteomes" id="UP000472264"/>
    </source>
</evidence>
<reference evidence="2" key="1">
    <citation type="submission" date="2021-04" db="EMBL/GenBank/DDBJ databases">
        <authorList>
            <consortium name="Wellcome Sanger Institute Data Sharing"/>
        </authorList>
    </citation>
    <scope>NUCLEOTIDE SEQUENCE [LARGE SCALE GENOMIC DNA]</scope>
</reference>
<evidence type="ECO:0000259" key="1">
    <source>
        <dbReference type="Pfam" id="PF01498"/>
    </source>
</evidence>
<evidence type="ECO:0000313" key="2">
    <source>
        <dbReference type="Ensembl" id="ENSENLP00000022382.1"/>
    </source>
</evidence>
<sequence length="116" mass="13440">SRWQKQKSSLSLNAVGLLSCISKGYGTKRSRGRPKNISPALSRRIRLAVRLDQIKAITGADCSPITIRRHLRGKGFKNKKPPQRPCLLRRHKIARLDFAREHQTWDIQRWNKSFIL</sequence>
<dbReference type="InterPro" id="IPR002492">
    <property type="entry name" value="Transposase_Tc1-like"/>
</dbReference>
<keyword evidence="3" id="KW-1185">Reference proteome</keyword>